<evidence type="ECO:0000259" key="2">
    <source>
        <dbReference type="Pfam" id="PF13649"/>
    </source>
</evidence>
<dbReference type="STRING" id="1246995.AFR_20660"/>
<gene>
    <name evidence="3" type="ORF">AFR_20660</name>
</gene>
<dbReference type="EMBL" id="CP006272">
    <property type="protein sequence ID" value="AGZ42404.1"/>
    <property type="molecule type" value="Genomic_DNA"/>
</dbReference>
<dbReference type="HOGENOM" id="CLU_069129_7_4_11"/>
<dbReference type="GO" id="GO:0008168">
    <property type="term" value="F:methyltransferase activity"/>
    <property type="evidence" value="ECO:0007669"/>
    <property type="project" value="UniProtKB-KW"/>
</dbReference>
<reference evidence="3 4" key="1">
    <citation type="journal article" date="2014" name="J. Biotechnol.">
        <title>Complete genome sequence of the actinobacterium Actinoplanes friuliensis HAG 010964, producer of the lipopeptide antibiotic friulimycin.</title>
        <authorList>
            <person name="Ruckert C."/>
            <person name="Szczepanowski R."/>
            <person name="Albersmeier A."/>
            <person name="Goesmann A."/>
            <person name="Fischer N."/>
            <person name="Steinkamper A."/>
            <person name="Puhler A."/>
            <person name="Biener R."/>
            <person name="Schwartz D."/>
            <person name="Kalinowski J."/>
        </authorList>
    </citation>
    <scope>NUCLEOTIDE SEQUENCE [LARGE SCALE GENOMIC DNA]</scope>
    <source>
        <strain evidence="3 4">DSM 7358</strain>
    </source>
</reference>
<dbReference type="Pfam" id="PF13649">
    <property type="entry name" value="Methyltransf_25"/>
    <property type="match status" value="1"/>
</dbReference>
<accession>U5VZT8</accession>
<dbReference type="CDD" id="cd02440">
    <property type="entry name" value="AdoMet_MTases"/>
    <property type="match status" value="1"/>
</dbReference>
<evidence type="ECO:0000313" key="3">
    <source>
        <dbReference type="EMBL" id="AGZ42404.1"/>
    </source>
</evidence>
<dbReference type="SUPFAM" id="SSF53335">
    <property type="entry name" value="S-adenosyl-L-methionine-dependent methyltransferases"/>
    <property type="match status" value="1"/>
</dbReference>
<evidence type="ECO:0000256" key="1">
    <source>
        <dbReference type="ARBA" id="ARBA00022679"/>
    </source>
</evidence>
<name>U5VZT8_9ACTN</name>
<dbReference type="RefSeq" id="WP_023362776.1">
    <property type="nucleotide sequence ID" value="NC_022657.1"/>
</dbReference>
<keyword evidence="4" id="KW-1185">Reference proteome</keyword>
<dbReference type="PATRIC" id="fig|1246995.3.peg.4189"/>
<dbReference type="AlphaFoldDB" id="U5VZT8"/>
<dbReference type="PANTHER" id="PTHR43861">
    <property type="entry name" value="TRANS-ACONITATE 2-METHYLTRANSFERASE-RELATED"/>
    <property type="match status" value="1"/>
</dbReference>
<dbReference type="InterPro" id="IPR041698">
    <property type="entry name" value="Methyltransf_25"/>
</dbReference>
<dbReference type="KEGG" id="afs:AFR_20660"/>
<dbReference type="eggNOG" id="COG2226">
    <property type="taxonomic scope" value="Bacteria"/>
</dbReference>
<dbReference type="InterPro" id="IPR029063">
    <property type="entry name" value="SAM-dependent_MTases_sf"/>
</dbReference>
<proteinExistence type="predicted"/>
<protein>
    <submittedName>
        <fullName evidence="3">Methyltransferase type 11</fullName>
    </submittedName>
</protein>
<feature type="domain" description="Methyltransferase" evidence="2">
    <location>
        <begin position="30"/>
        <end position="122"/>
    </location>
</feature>
<keyword evidence="1 3" id="KW-0808">Transferase</keyword>
<sequence length="223" mass="24542">MIYDLVNPWDPARNPADAFYHRLVMGAESVLDVGCGTGAMLHHAREAGHRGTLAGIDPNSAFLERARRRDDIEWVFGTAAAMPWEQEFELAVMTGHAFQCLIGDGEIRASLAGVRAALHEGGRFVFETRHPQARAWETWTPSHAVEVAGVRVVHQVESVVGDVVTFTETAYATERHVLRFLDLPVLNTLVTQAGFHIDAQYGDWHGGPLTPASTEIITVAVRH</sequence>
<evidence type="ECO:0000313" key="4">
    <source>
        <dbReference type="Proteomes" id="UP000017746"/>
    </source>
</evidence>
<dbReference type="Gene3D" id="3.40.50.150">
    <property type="entry name" value="Vaccinia Virus protein VP39"/>
    <property type="match status" value="1"/>
</dbReference>
<organism evidence="3 4">
    <name type="scientific">Actinoplanes friuliensis DSM 7358</name>
    <dbReference type="NCBI Taxonomy" id="1246995"/>
    <lineage>
        <taxon>Bacteria</taxon>
        <taxon>Bacillati</taxon>
        <taxon>Actinomycetota</taxon>
        <taxon>Actinomycetes</taxon>
        <taxon>Micromonosporales</taxon>
        <taxon>Micromonosporaceae</taxon>
        <taxon>Actinoplanes</taxon>
    </lineage>
</organism>
<dbReference type="GO" id="GO:0032259">
    <property type="term" value="P:methylation"/>
    <property type="evidence" value="ECO:0007669"/>
    <property type="project" value="UniProtKB-KW"/>
</dbReference>
<dbReference type="Proteomes" id="UP000017746">
    <property type="component" value="Chromosome"/>
</dbReference>
<keyword evidence="3" id="KW-0489">Methyltransferase</keyword>